<dbReference type="Proteomes" id="UP001140513">
    <property type="component" value="Unassembled WGS sequence"/>
</dbReference>
<keyword evidence="3" id="KW-1185">Reference proteome</keyword>
<dbReference type="RefSeq" id="XP_056073932.1">
    <property type="nucleotide sequence ID" value="XM_056213624.1"/>
</dbReference>
<accession>A0A9W8XRZ3</accession>
<gene>
    <name evidence="2" type="ORF">N0V89_004843</name>
</gene>
<feature type="region of interest" description="Disordered" evidence="1">
    <location>
        <begin position="26"/>
        <end position="47"/>
    </location>
</feature>
<reference evidence="2" key="1">
    <citation type="submission" date="2022-10" db="EMBL/GenBank/DDBJ databases">
        <title>Tapping the CABI collections for fungal endophytes: first genome assemblies for Collariella, Neodidymelliopsis, Ascochyta clinopodiicola, Didymella pomorum, Didymosphaeria variabile, Neocosmospora piperis and Neocucurbitaria cava.</title>
        <authorList>
            <person name="Hill R."/>
        </authorList>
    </citation>
    <scope>NUCLEOTIDE SEQUENCE</scope>
    <source>
        <strain evidence="2">IMI 356815</strain>
    </source>
</reference>
<sequence>MSASDISESDYSDLWFDSVQISANVQAQGRSTQPIPVKQPPATPLTPLKAPESGTLAALHPSVTEQDHSKAIRMLREKRQALVELICKTPKCVQPSGQLTYEWRRKVTAIEERVASSEDINDDYMERMKRQREEDNPEPSSSRPRPRLKGSADSGAWWVGGQSTKGMVEGDIEQAALMDAEGDVEMELEGVL</sequence>
<proteinExistence type="predicted"/>
<evidence type="ECO:0000256" key="1">
    <source>
        <dbReference type="SAM" id="MobiDB-lite"/>
    </source>
</evidence>
<evidence type="ECO:0000313" key="3">
    <source>
        <dbReference type="Proteomes" id="UP001140513"/>
    </source>
</evidence>
<organism evidence="2 3">
    <name type="scientific">Didymosphaeria variabile</name>
    <dbReference type="NCBI Taxonomy" id="1932322"/>
    <lineage>
        <taxon>Eukaryota</taxon>
        <taxon>Fungi</taxon>
        <taxon>Dikarya</taxon>
        <taxon>Ascomycota</taxon>
        <taxon>Pezizomycotina</taxon>
        <taxon>Dothideomycetes</taxon>
        <taxon>Pleosporomycetidae</taxon>
        <taxon>Pleosporales</taxon>
        <taxon>Massarineae</taxon>
        <taxon>Didymosphaeriaceae</taxon>
        <taxon>Didymosphaeria</taxon>
    </lineage>
</organism>
<dbReference type="AlphaFoldDB" id="A0A9W8XRZ3"/>
<evidence type="ECO:0000313" key="2">
    <source>
        <dbReference type="EMBL" id="KAJ4356806.1"/>
    </source>
</evidence>
<name>A0A9W8XRZ3_9PLEO</name>
<dbReference type="GeneID" id="80908373"/>
<feature type="region of interest" description="Disordered" evidence="1">
    <location>
        <begin position="128"/>
        <end position="162"/>
    </location>
</feature>
<dbReference type="OrthoDB" id="3782814at2759"/>
<dbReference type="EMBL" id="JAPEUX010000003">
    <property type="protein sequence ID" value="KAJ4356806.1"/>
    <property type="molecule type" value="Genomic_DNA"/>
</dbReference>
<protein>
    <submittedName>
        <fullName evidence="2">Uncharacterized protein</fullName>
    </submittedName>
</protein>
<comment type="caution">
    <text evidence="2">The sequence shown here is derived from an EMBL/GenBank/DDBJ whole genome shotgun (WGS) entry which is preliminary data.</text>
</comment>